<sequence length="34" mass="3470">MATPIGPQGTRGDLSTAGTSSEQQPTDPFSHPEA</sequence>
<feature type="region of interest" description="Disordered" evidence="1">
    <location>
        <begin position="1"/>
        <end position="34"/>
    </location>
</feature>
<dbReference type="AlphaFoldDB" id="A0AAV5JIU5"/>
<proteinExistence type="predicted"/>
<accession>A0AAV5JIU5</accession>
<protein>
    <submittedName>
        <fullName evidence="2">Uncharacterized protein</fullName>
    </submittedName>
</protein>
<gene>
    <name evidence="2" type="ORF">SLEP1_g24442</name>
</gene>
<evidence type="ECO:0000256" key="1">
    <source>
        <dbReference type="SAM" id="MobiDB-lite"/>
    </source>
</evidence>
<dbReference type="EMBL" id="BPVZ01000038">
    <property type="protein sequence ID" value="GKV13437.1"/>
    <property type="molecule type" value="Genomic_DNA"/>
</dbReference>
<dbReference type="Proteomes" id="UP001054252">
    <property type="component" value="Unassembled WGS sequence"/>
</dbReference>
<organism evidence="2 3">
    <name type="scientific">Rubroshorea leprosula</name>
    <dbReference type="NCBI Taxonomy" id="152421"/>
    <lineage>
        <taxon>Eukaryota</taxon>
        <taxon>Viridiplantae</taxon>
        <taxon>Streptophyta</taxon>
        <taxon>Embryophyta</taxon>
        <taxon>Tracheophyta</taxon>
        <taxon>Spermatophyta</taxon>
        <taxon>Magnoliopsida</taxon>
        <taxon>eudicotyledons</taxon>
        <taxon>Gunneridae</taxon>
        <taxon>Pentapetalae</taxon>
        <taxon>rosids</taxon>
        <taxon>malvids</taxon>
        <taxon>Malvales</taxon>
        <taxon>Dipterocarpaceae</taxon>
        <taxon>Rubroshorea</taxon>
    </lineage>
</organism>
<name>A0AAV5JIU5_9ROSI</name>
<feature type="compositionally biased region" description="Polar residues" evidence="1">
    <location>
        <begin position="16"/>
        <end position="27"/>
    </location>
</feature>
<keyword evidence="3" id="KW-1185">Reference proteome</keyword>
<reference evidence="2 3" key="1">
    <citation type="journal article" date="2021" name="Commun. Biol.">
        <title>The genome of Shorea leprosula (Dipterocarpaceae) highlights the ecological relevance of drought in aseasonal tropical rainforests.</title>
        <authorList>
            <person name="Ng K.K.S."/>
            <person name="Kobayashi M.J."/>
            <person name="Fawcett J.A."/>
            <person name="Hatakeyama M."/>
            <person name="Paape T."/>
            <person name="Ng C.H."/>
            <person name="Ang C.C."/>
            <person name="Tnah L.H."/>
            <person name="Lee C.T."/>
            <person name="Nishiyama T."/>
            <person name="Sese J."/>
            <person name="O'Brien M.J."/>
            <person name="Copetti D."/>
            <person name="Mohd Noor M.I."/>
            <person name="Ong R.C."/>
            <person name="Putra M."/>
            <person name="Sireger I.Z."/>
            <person name="Indrioko S."/>
            <person name="Kosugi Y."/>
            <person name="Izuno A."/>
            <person name="Isagi Y."/>
            <person name="Lee S.L."/>
            <person name="Shimizu K.K."/>
        </authorList>
    </citation>
    <scope>NUCLEOTIDE SEQUENCE [LARGE SCALE GENOMIC DNA]</scope>
    <source>
        <strain evidence="2">214</strain>
    </source>
</reference>
<evidence type="ECO:0000313" key="2">
    <source>
        <dbReference type="EMBL" id="GKV13437.1"/>
    </source>
</evidence>
<evidence type="ECO:0000313" key="3">
    <source>
        <dbReference type="Proteomes" id="UP001054252"/>
    </source>
</evidence>
<comment type="caution">
    <text evidence="2">The sequence shown here is derived from an EMBL/GenBank/DDBJ whole genome shotgun (WGS) entry which is preliminary data.</text>
</comment>